<comment type="caution">
    <text evidence="1">The sequence shown here is derived from an EMBL/GenBank/DDBJ whole genome shotgun (WGS) entry which is preliminary data.</text>
</comment>
<keyword evidence="2" id="KW-1185">Reference proteome</keyword>
<evidence type="ECO:0000313" key="1">
    <source>
        <dbReference type="EMBL" id="MFC3852539.1"/>
    </source>
</evidence>
<accession>A0ABV7ZVE5</accession>
<organism evidence="1 2">
    <name type="scientific">Saccharospirillum mangrovi</name>
    <dbReference type="NCBI Taxonomy" id="2161747"/>
    <lineage>
        <taxon>Bacteria</taxon>
        <taxon>Pseudomonadati</taxon>
        <taxon>Pseudomonadota</taxon>
        <taxon>Gammaproteobacteria</taxon>
        <taxon>Oceanospirillales</taxon>
        <taxon>Saccharospirillaceae</taxon>
        <taxon>Saccharospirillum</taxon>
    </lineage>
</organism>
<protein>
    <submittedName>
        <fullName evidence="1">Uncharacterized protein</fullName>
    </submittedName>
</protein>
<dbReference type="EMBL" id="JBHRYR010000002">
    <property type="protein sequence ID" value="MFC3852539.1"/>
    <property type="molecule type" value="Genomic_DNA"/>
</dbReference>
<name>A0ABV7ZVE5_9GAMM</name>
<gene>
    <name evidence="1" type="ORF">ACFOOG_06805</name>
</gene>
<evidence type="ECO:0000313" key="2">
    <source>
        <dbReference type="Proteomes" id="UP001595617"/>
    </source>
</evidence>
<dbReference type="Proteomes" id="UP001595617">
    <property type="component" value="Unassembled WGS sequence"/>
</dbReference>
<reference evidence="2" key="1">
    <citation type="journal article" date="2019" name="Int. J. Syst. Evol. Microbiol.">
        <title>The Global Catalogue of Microorganisms (GCM) 10K type strain sequencing project: providing services to taxonomists for standard genome sequencing and annotation.</title>
        <authorList>
            <consortium name="The Broad Institute Genomics Platform"/>
            <consortium name="The Broad Institute Genome Sequencing Center for Infectious Disease"/>
            <person name="Wu L."/>
            <person name="Ma J."/>
        </authorList>
    </citation>
    <scope>NUCLEOTIDE SEQUENCE [LARGE SCALE GENOMIC DNA]</scope>
    <source>
        <strain evidence="2">IBRC 10765</strain>
    </source>
</reference>
<dbReference type="RefSeq" id="WP_380694766.1">
    <property type="nucleotide sequence ID" value="NZ_JBHRYR010000002.1"/>
</dbReference>
<proteinExistence type="predicted"/>
<sequence length="75" mass="8588">MRDYIIEASPAGYRVWLVDGEQKYPLGDQPYPSLSRARDQIPKRFRAKARLIHHTAYTEMINGPEGVSPPFDLSI</sequence>